<dbReference type="SUPFAM" id="SSF160379">
    <property type="entry name" value="SP0830-like"/>
    <property type="match status" value="1"/>
</dbReference>
<comment type="caution">
    <text evidence="1">The sequence shown here is derived from an EMBL/GenBank/DDBJ whole genome shotgun (WGS) entry which is preliminary data.</text>
</comment>
<dbReference type="Pfam" id="PF08002">
    <property type="entry name" value="DUF1697"/>
    <property type="match status" value="1"/>
</dbReference>
<dbReference type="InterPro" id="IPR012545">
    <property type="entry name" value="DUF1697"/>
</dbReference>
<evidence type="ECO:0000313" key="1">
    <source>
        <dbReference type="EMBL" id="KAL0480084.1"/>
    </source>
</evidence>
<reference evidence="1 2" key="1">
    <citation type="submission" date="2024-03" db="EMBL/GenBank/DDBJ databases">
        <title>The Acrasis kona genome and developmental transcriptomes reveal deep origins of eukaryotic multicellular pathways.</title>
        <authorList>
            <person name="Sheikh S."/>
            <person name="Fu C.-J."/>
            <person name="Brown M.W."/>
            <person name="Baldauf S.L."/>
        </authorList>
    </citation>
    <scope>NUCLEOTIDE SEQUENCE [LARGE SCALE GENOMIC DNA]</scope>
    <source>
        <strain evidence="1 2">ATCC MYA-3509</strain>
    </source>
</reference>
<accession>A0AAW2YSM2</accession>
<organism evidence="1 2">
    <name type="scientific">Acrasis kona</name>
    <dbReference type="NCBI Taxonomy" id="1008807"/>
    <lineage>
        <taxon>Eukaryota</taxon>
        <taxon>Discoba</taxon>
        <taxon>Heterolobosea</taxon>
        <taxon>Tetramitia</taxon>
        <taxon>Eutetramitia</taxon>
        <taxon>Acrasidae</taxon>
        <taxon>Acrasis</taxon>
    </lineage>
</organism>
<dbReference type="PIRSF" id="PIRSF008502">
    <property type="entry name" value="UCP008502"/>
    <property type="match status" value="1"/>
</dbReference>
<protein>
    <recommendedName>
        <fullName evidence="3">DUF1697 domain-containing protein</fullName>
    </recommendedName>
</protein>
<dbReference type="EMBL" id="JAOPGA020000624">
    <property type="protein sequence ID" value="KAL0480084.1"/>
    <property type="molecule type" value="Genomic_DNA"/>
</dbReference>
<keyword evidence="2" id="KW-1185">Reference proteome</keyword>
<dbReference type="Gene3D" id="3.30.70.1280">
    <property type="entry name" value="SP0830-like domains"/>
    <property type="match status" value="1"/>
</dbReference>
<dbReference type="Proteomes" id="UP001431209">
    <property type="component" value="Unassembled WGS sequence"/>
</dbReference>
<gene>
    <name evidence="1" type="ORF">AKO1_007047</name>
</gene>
<evidence type="ECO:0008006" key="3">
    <source>
        <dbReference type="Google" id="ProtNLM"/>
    </source>
</evidence>
<dbReference type="PANTHER" id="PTHR36439:SF1">
    <property type="entry name" value="DUF1697 DOMAIN-CONTAINING PROTEIN"/>
    <property type="match status" value="1"/>
</dbReference>
<dbReference type="Gene3D" id="3.30.70.1260">
    <property type="entry name" value="bacterial protein sp0830 like"/>
    <property type="match status" value="1"/>
</dbReference>
<proteinExistence type="predicted"/>
<dbReference type="PANTHER" id="PTHR36439">
    <property type="entry name" value="BLL4334 PROTEIN"/>
    <property type="match status" value="1"/>
</dbReference>
<dbReference type="AlphaFoldDB" id="A0AAW2YSM2"/>
<name>A0AAW2YSM2_9EUKA</name>
<sequence>MERYVVLLRGVNVGGINIKMVDVKELFKTLEFEKVETVLATGNIIFSDKNDTTCLKSMIERELRKKFKYDAWVVVLKMSTLEEIIENFPFEDDEDLHGYVIFTSKDGTLDELASLDGDDQRTQLFKDSDLDVLYWEVPKGQTTKSTVGKYLNKKKFKEHVTTRNLKTLKKILAKK</sequence>
<evidence type="ECO:0000313" key="2">
    <source>
        <dbReference type="Proteomes" id="UP001431209"/>
    </source>
</evidence>